<gene>
    <name evidence="7" type="ORF">ZIOFF_035050</name>
</gene>
<feature type="transmembrane region" description="Helical" evidence="5">
    <location>
        <begin position="112"/>
        <end position="130"/>
    </location>
</feature>
<organism evidence="7 8">
    <name type="scientific">Zingiber officinale</name>
    <name type="common">Ginger</name>
    <name type="synonym">Amomum zingiber</name>
    <dbReference type="NCBI Taxonomy" id="94328"/>
    <lineage>
        <taxon>Eukaryota</taxon>
        <taxon>Viridiplantae</taxon>
        <taxon>Streptophyta</taxon>
        <taxon>Embryophyta</taxon>
        <taxon>Tracheophyta</taxon>
        <taxon>Spermatophyta</taxon>
        <taxon>Magnoliopsida</taxon>
        <taxon>Liliopsida</taxon>
        <taxon>Zingiberales</taxon>
        <taxon>Zingiberaceae</taxon>
        <taxon>Zingiber</taxon>
    </lineage>
</organism>
<accession>A0A8J5GFM9</accession>
<evidence type="ECO:0000313" key="8">
    <source>
        <dbReference type="Proteomes" id="UP000734854"/>
    </source>
</evidence>
<dbReference type="EMBL" id="JACMSC010000010">
    <property type="protein sequence ID" value="KAG6502762.1"/>
    <property type="molecule type" value="Genomic_DNA"/>
</dbReference>
<dbReference type="GO" id="GO:0006511">
    <property type="term" value="P:ubiquitin-dependent protein catabolic process"/>
    <property type="evidence" value="ECO:0007669"/>
    <property type="project" value="InterPro"/>
</dbReference>
<evidence type="ECO:0000256" key="5">
    <source>
        <dbReference type="SAM" id="Phobius"/>
    </source>
</evidence>
<evidence type="ECO:0000259" key="6">
    <source>
        <dbReference type="Pfam" id="PF03931"/>
    </source>
</evidence>
<evidence type="ECO:0000256" key="2">
    <source>
        <dbReference type="ARBA" id="ARBA00008572"/>
    </source>
</evidence>
<evidence type="ECO:0000256" key="4">
    <source>
        <dbReference type="ARBA" id="ARBA00022448"/>
    </source>
</evidence>
<sequence>MRTMRPCFLGGDETEFLLQVQKDDDEKVFFLVRTKWEKGWESRWGQRAKERGGAGATFGHLTRRKQVDSNRERAGVGQQLANAGSVPQLVALGAGVYVLIGIVTRESAGPALTNSFLIAGIAAALSAFSLRRAFKPMPFCRNVAFGWALILEYTIGRSTVARGISRNLALVFGGKDSLPSFMARIQIPGTDIVVDPCAAILVLLVTTLLYIGIKKSTFVQGIITINVCVLLFVIIAGGYLGFKTGWVGYIVAGGVGTLLAFTIVAVSILILRYVPPSEVLLPSFLQQSIDSVSFHHNFQNNGEEADSSGIICSNQDQDDGISQEVSKESSDYPLIAKESNKGVIWVVELVLTDKKTNTIYSEPVGSMGLKLKRNKLLPLFRYGGIPITKFSSKILAKVIEYCEKHVNVQDIEELIRWDEEFVKVEESTLLHLVLHEMDELCCRLLAHTGAVGSDMPSCS</sequence>
<dbReference type="Proteomes" id="UP000734854">
    <property type="component" value="Unassembled WGS sequence"/>
</dbReference>
<comment type="pathway">
    <text evidence="1">Protein modification; protein ubiquitination.</text>
</comment>
<evidence type="ECO:0000256" key="1">
    <source>
        <dbReference type="ARBA" id="ARBA00004906"/>
    </source>
</evidence>
<dbReference type="Gene3D" id="3.30.710.10">
    <property type="entry name" value="Potassium Channel Kv1.1, Chain A"/>
    <property type="match status" value="1"/>
</dbReference>
<feature type="transmembrane region" description="Helical" evidence="5">
    <location>
        <begin position="219"/>
        <end position="242"/>
    </location>
</feature>
<dbReference type="PANTHER" id="PTHR43243">
    <property type="entry name" value="INNER MEMBRANE TRANSPORTER YGJI-RELATED"/>
    <property type="match status" value="1"/>
</dbReference>
<dbReference type="AlphaFoldDB" id="A0A8J5GFM9"/>
<keyword evidence="8" id="KW-1185">Reference proteome</keyword>
<feature type="transmembrane region" description="Helical" evidence="5">
    <location>
        <begin position="192"/>
        <end position="213"/>
    </location>
</feature>
<feature type="transmembrane region" description="Helical" evidence="5">
    <location>
        <begin position="80"/>
        <end position="100"/>
    </location>
</feature>
<proteinExistence type="inferred from homology"/>
<dbReference type="Pfam" id="PF03931">
    <property type="entry name" value="Skp1_POZ"/>
    <property type="match status" value="1"/>
</dbReference>
<dbReference type="SUPFAM" id="SSF54695">
    <property type="entry name" value="POZ domain"/>
    <property type="match status" value="1"/>
</dbReference>
<feature type="transmembrane region" description="Helical" evidence="5">
    <location>
        <begin position="249"/>
        <end position="274"/>
    </location>
</feature>
<keyword evidence="5" id="KW-0472">Membrane</keyword>
<dbReference type="SMART" id="SM00512">
    <property type="entry name" value="Skp1"/>
    <property type="match status" value="1"/>
</dbReference>
<comment type="caution">
    <text evidence="7">The sequence shown here is derived from an EMBL/GenBank/DDBJ whole genome shotgun (WGS) entry which is preliminary data.</text>
</comment>
<dbReference type="InterPro" id="IPR016073">
    <property type="entry name" value="Skp1_comp_POZ"/>
</dbReference>
<dbReference type="GO" id="GO:0015171">
    <property type="term" value="F:amino acid transmembrane transporter activity"/>
    <property type="evidence" value="ECO:0007669"/>
    <property type="project" value="TreeGrafter"/>
</dbReference>
<keyword evidence="5" id="KW-0812">Transmembrane</keyword>
<comment type="similarity">
    <text evidence="2">Belongs to the amino acid-polyamine-organocation (APC) superfamily. Cationic amino acid transporter (CAT) (TC 2.A.3.3) family.</text>
</comment>
<name>A0A8J5GFM9_ZINOF</name>
<dbReference type="PANTHER" id="PTHR43243:SF4">
    <property type="entry name" value="CATIONIC AMINO ACID TRANSPORTER 4"/>
    <property type="match status" value="1"/>
</dbReference>
<keyword evidence="4" id="KW-0813">Transport</keyword>
<dbReference type="InterPro" id="IPR011333">
    <property type="entry name" value="SKP1/BTB/POZ_sf"/>
</dbReference>
<reference evidence="7 8" key="1">
    <citation type="submission" date="2020-08" db="EMBL/GenBank/DDBJ databases">
        <title>Plant Genome Project.</title>
        <authorList>
            <person name="Zhang R.-G."/>
        </authorList>
    </citation>
    <scope>NUCLEOTIDE SEQUENCE [LARGE SCALE GENOMIC DNA]</scope>
    <source>
        <tissue evidence="7">Rhizome</tissue>
    </source>
</reference>
<dbReference type="GO" id="GO:0009867">
    <property type="term" value="P:jasmonic acid mediated signaling pathway"/>
    <property type="evidence" value="ECO:0007669"/>
    <property type="project" value="UniProtKB-ARBA"/>
</dbReference>
<evidence type="ECO:0000256" key="3">
    <source>
        <dbReference type="ARBA" id="ARBA00009993"/>
    </source>
</evidence>
<protein>
    <recommendedName>
        <fullName evidence="6">SKP1 component POZ domain-containing protein</fullName>
    </recommendedName>
</protein>
<feature type="domain" description="SKP1 component POZ" evidence="6">
    <location>
        <begin position="384"/>
        <end position="407"/>
    </location>
</feature>
<evidence type="ECO:0000313" key="7">
    <source>
        <dbReference type="EMBL" id="KAG6502762.1"/>
    </source>
</evidence>
<keyword evidence="5" id="KW-1133">Transmembrane helix</keyword>
<dbReference type="InterPro" id="IPR001232">
    <property type="entry name" value="SKP1-like"/>
</dbReference>
<comment type="similarity">
    <text evidence="3">Belongs to the SKP1 family.</text>
</comment>
<dbReference type="Gene3D" id="1.20.1740.10">
    <property type="entry name" value="Amino acid/polyamine transporter I"/>
    <property type="match status" value="1"/>
</dbReference>